<dbReference type="EMBL" id="JAVAIL010000002">
    <property type="protein sequence ID" value="MDP4539299.1"/>
    <property type="molecule type" value="Genomic_DNA"/>
</dbReference>
<proteinExistence type="predicted"/>
<feature type="region of interest" description="Disordered" evidence="1">
    <location>
        <begin position="79"/>
        <end position="104"/>
    </location>
</feature>
<protein>
    <recommendedName>
        <fullName evidence="5">SPOR domain-containing protein</fullName>
    </recommendedName>
</protein>
<dbReference type="Proteomes" id="UP001235664">
    <property type="component" value="Unassembled WGS sequence"/>
</dbReference>
<accession>A0ABT9H7K9</accession>
<evidence type="ECO:0000313" key="3">
    <source>
        <dbReference type="EMBL" id="MDP4539299.1"/>
    </source>
</evidence>
<feature type="transmembrane region" description="Helical" evidence="2">
    <location>
        <begin position="12"/>
        <end position="32"/>
    </location>
</feature>
<comment type="caution">
    <text evidence="3">The sequence shown here is derived from an EMBL/GenBank/DDBJ whole genome shotgun (WGS) entry which is preliminary data.</text>
</comment>
<reference evidence="3 4" key="1">
    <citation type="submission" date="2023-08" db="EMBL/GenBank/DDBJ databases">
        <title>genomic of DY56.</title>
        <authorList>
            <person name="Wang Y."/>
        </authorList>
    </citation>
    <scope>NUCLEOTIDE SEQUENCE [LARGE SCALE GENOMIC DNA]</scope>
    <source>
        <strain evidence="3 4">DY56-A-20</strain>
    </source>
</reference>
<evidence type="ECO:0008006" key="5">
    <source>
        <dbReference type="Google" id="ProtNLM"/>
    </source>
</evidence>
<evidence type="ECO:0000313" key="4">
    <source>
        <dbReference type="Proteomes" id="UP001235664"/>
    </source>
</evidence>
<organism evidence="3 4">
    <name type="scientific">Qipengyuania benthica</name>
    <dbReference type="NCBI Taxonomy" id="3067651"/>
    <lineage>
        <taxon>Bacteria</taxon>
        <taxon>Pseudomonadati</taxon>
        <taxon>Pseudomonadota</taxon>
        <taxon>Alphaproteobacteria</taxon>
        <taxon>Sphingomonadales</taxon>
        <taxon>Erythrobacteraceae</taxon>
        <taxon>Qipengyuania</taxon>
    </lineage>
</organism>
<keyword evidence="4" id="KW-1185">Reference proteome</keyword>
<keyword evidence="2" id="KW-0472">Membrane</keyword>
<evidence type="ECO:0000256" key="1">
    <source>
        <dbReference type="SAM" id="MobiDB-lite"/>
    </source>
</evidence>
<gene>
    <name evidence="3" type="ORF">Q9K01_06660</name>
</gene>
<dbReference type="RefSeq" id="WP_305929435.1">
    <property type="nucleotide sequence ID" value="NZ_JAVAIL010000002.1"/>
</dbReference>
<keyword evidence="2" id="KW-1133">Transmembrane helix</keyword>
<evidence type="ECO:0000256" key="2">
    <source>
        <dbReference type="SAM" id="Phobius"/>
    </source>
</evidence>
<keyword evidence="2" id="KW-0812">Transmembrane</keyword>
<feature type="compositionally biased region" description="Low complexity" evidence="1">
    <location>
        <begin position="84"/>
        <end position="98"/>
    </location>
</feature>
<name>A0ABT9H7K9_9SPHN</name>
<sequence>MTDAAPEEKKGYKWIWAALLVLLAFALVVVFWDPAGDPEDSAITQTTPDVQIMEPADIPTTEVEDMRNPGDDRMVTRIEDETAAEAATPADQTPPTGDITDVVE</sequence>